<name>A0ABM7HYH9_MYCME</name>
<reference evidence="6 7" key="1">
    <citation type="journal article" date="2019" name="Emerg. Microbes Infect.">
        <title>Comprehensive subspecies identification of 175 nontuberculous mycobacteria species based on 7547 genomic profiles.</title>
        <authorList>
            <person name="Matsumoto Y."/>
            <person name="Kinjo T."/>
            <person name="Motooka D."/>
            <person name="Nabeya D."/>
            <person name="Jung N."/>
            <person name="Uechi K."/>
            <person name="Horii T."/>
            <person name="Iida T."/>
            <person name="Fujita J."/>
            <person name="Nakamura S."/>
        </authorList>
    </citation>
    <scope>NUCLEOTIDE SEQUENCE [LARGE SCALE GENOMIC DNA]</scope>
    <source>
        <strain evidence="6 7">JCM 12375</strain>
    </source>
</reference>
<dbReference type="SUPFAM" id="SSF52317">
    <property type="entry name" value="Class I glutamine amidotransferase-like"/>
    <property type="match status" value="1"/>
</dbReference>
<keyword evidence="1" id="KW-0805">Transcription regulation</keyword>
<sequence>MPKVRYRVPMRRVAVLAVPDVVAFDMSIPVEVFGRVRLANGSNGYRVQVCGIEPLVSAGPLRIATDHGLESLAAADTIIVPGRETFLTDIPAEVVTALRAAYAAGATIASICTGAFMLAATGLLDGKHATTHWAAADIFRVTFPAVDLNSDALYVDEGRILTSAGASAGLDLCLYMVQRDYGAAAAANAAKLAVAPLHRSGGQAQFIIRNQLPAEVIGERTQLDDVLAWIEQNAHRELTLSGIADYAAMSVRTLNRRFQAETGQTPMQWVTGVRIRHAQELLERTSRGVERIGRDVGFTSAANFREQFRRLSGVAPQTYRNTFAERAFVNEADLEDPPRITDSADFGNGLIGQRWPTAHRSARASAGSRG</sequence>
<keyword evidence="3" id="KW-0804">Transcription</keyword>
<keyword evidence="2" id="KW-0238">DNA-binding</keyword>
<evidence type="ECO:0000313" key="6">
    <source>
        <dbReference type="EMBL" id="BBX35655.1"/>
    </source>
</evidence>
<dbReference type="InterPro" id="IPR018062">
    <property type="entry name" value="HTH_AraC-typ_CS"/>
</dbReference>
<evidence type="ECO:0000256" key="2">
    <source>
        <dbReference type="ARBA" id="ARBA00023125"/>
    </source>
</evidence>
<evidence type="ECO:0000256" key="1">
    <source>
        <dbReference type="ARBA" id="ARBA00023015"/>
    </source>
</evidence>
<dbReference type="Pfam" id="PF12833">
    <property type="entry name" value="HTH_18"/>
    <property type="match status" value="1"/>
</dbReference>
<dbReference type="EMBL" id="AP022567">
    <property type="protein sequence ID" value="BBX35655.1"/>
    <property type="molecule type" value="Genomic_DNA"/>
</dbReference>
<dbReference type="SMART" id="SM00342">
    <property type="entry name" value="HTH_ARAC"/>
    <property type="match status" value="1"/>
</dbReference>
<organism evidence="6 7">
    <name type="scientific">Mycolicibacterium mageritense</name>
    <name type="common">Mycobacterium mageritense</name>
    <dbReference type="NCBI Taxonomy" id="53462"/>
    <lineage>
        <taxon>Bacteria</taxon>
        <taxon>Bacillati</taxon>
        <taxon>Actinomycetota</taxon>
        <taxon>Actinomycetes</taxon>
        <taxon>Mycobacteriales</taxon>
        <taxon>Mycobacteriaceae</taxon>
        <taxon>Mycolicibacterium</taxon>
    </lineage>
</organism>
<evidence type="ECO:0000259" key="5">
    <source>
        <dbReference type="PROSITE" id="PS01124"/>
    </source>
</evidence>
<proteinExistence type="predicted"/>
<dbReference type="Gene3D" id="1.10.10.60">
    <property type="entry name" value="Homeodomain-like"/>
    <property type="match status" value="1"/>
</dbReference>
<dbReference type="InterPro" id="IPR052158">
    <property type="entry name" value="INH-QAR"/>
</dbReference>
<dbReference type="PROSITE" id="PS00041">
    <property type="entry name" value="HTH_ARAC_FAMILY_1"/>
    <property type="match status" value="1"/>
</dbReference>
<feature type="region of interest" description="Disordered" evidence="4">
    <location>
        <begin position="347"/>
        <end position="370"/>
    </location>
</feature>
<dbReference type="PROSITE" id="PS01124">
    <property type="entry name" value="HTH_ARAC_FAMILY_2"/>
    <property type="match status" value="1"/>
</dbReference>
<dbReference type="SUPFAM" id="SSF46689">
    <property type="entry name" value="Homeodomain-like"/>
    <property type="match status" value="2"/>
</dbReference>
<dbReference type="Gene3D" id="3.40.50.880">
    <property type="match status" value="1"/>
</dbReference>
<dbReference type="PANTHER" id="PTHR43130:SF3">
    <property type="entry name" value="HTH-TYPE TRANSCRIPTIONAL REGULATOR RV1931C"/>
    <property type="match status" value="1"/>
</dbReference>
<dbReference type="CDD" id="cd03137">
    <property type="entry name" value="GATase1_AraC_1"/>
    <property type="match status" value="1"/>
</dbReference>
<accession>A0ABM7HYH9</accession>
<keyword evidence="7" id="KW-1185">Reference proteome</keyword>
<evidence type="ECO:0000313" key="7">
    <source>
        <dbReference type="Proteomes" id="UP000465622"/>
    </source>
</evidence>
<evidence type="ECO:0000256" key="3">
    <source>
        <dbReference type="ARBA" id="ARBA00023163"/>
    </source>
</evidence>
<dbReference type="InterPro" id="IPR029062">
    <property type="entry name" value="Class_I_gatase-like"/>
</dbReference>
<dbReference type="InterPro" id="IPR018060">
    <property type="entry name" value="HTH_AraC"/>
</dbReference>
<dbReference type="PANTHER" id="PTHR43130">
    <property type="entry name" value="ARAC-FAMILY TRANSCRIPTIONAL REGULATOR"/>
    <property type="match status" value="1"/>
</dbReference>
<protein>
    <submittedName>
        <fullName evidence="6">AraC family transcriptional regulator</fullName>
    </submittedName>
</protein>
<evidence type="ECO:0000256" key="4">
    <source>
        <dbReference type="SAM" id="MobiDB-lite"/>
    </source>
</evidence>
<gene>
    <name evidence="6" type="ORF">MMAGJ_49370</name>
</gene>
<dbReference type="InterPro" id="IPR009057">
    <property type="entry name" value="Homeodomain-like_sf"/>
</dbReference>
<dbReference type="Proteomes" id="UP000465622">
    <property type="component" value="Chromosome"/>
</dbReference>
<dbReference type="Pfam" id="PF01965">
    <property type="entry name" value="DJ-1_PfpI"/>
    <property type="match status" value="1"/>
</dbReference>
<dbReference type="InterPro" id="IPR002818">
    <property type="entry name" value="DJ-1/PfpI"/>
</dbReference>
<feature type="domain" description="HTH araC/xylS-type" evidence="5">
    <location>
        <begin position="224"/>
        <end position="322"/>
    </location>
</feature>